<evidence type="ECO:0000256" key="1">
    <source>
        <dbReference type="ARBA" id="ARBA00022737"/>
    </source>
</evidence>
<reference evidence="12" key="1">
    <citation type="submission" date="2021-01" db="EMBL/GenBank/DDBJ databases">
        <authorList>
            <person name="Zahm M."/>
            <person name="Roques C."/>
            <person name="Cabau C."/>
            <person name="Klopp C."/>
            <person name="Donnadieu C."/>
            <person name="Jouanno E."/>
            <person name="Lampietro C."/>
            <person name="Louis A."/>
            <person name="Herpin A."/>
            <person name="Echchiki A."/>
            <person name="Berthelot C."/>
            <person name="Parey E."/>
            <person name="Roest-Crollius H."/>
            <person name="Braasch I."/>
            <person name="Postlethwait J."/>
            <person name="Bobe J."/>
            <person name="Montfort J."/>
            <person name="Bouchez O."/>
            <person name="Begum T."/>
            <person name="Mejri S."/>
            <person name="Adams A."/>
            <person name="Chen W.-J."/>
            <person name="Guiguen Y."/>
        </authorList>
    </citation>
    <scope>NUCLEOTIDE SEQUENCE</scope>
    <source>
        <tissue evidence="12">Blood</tissue>
    </source>
</reference>
<name>A0A8T3DXC0_9TELE</name>
<keyword evidence="2" id="KW-1015">Disulfide bond</keyword>
<dbReference type="AlphaFoldDB" id="A0A8T3DXC0"/>
<keyword evidence="13" id="KW-1185">Reference proteome</keyword>
<proteinExistence type="predicted"/>
<keyword evidence="1" id="KW-0677">Repeat</keyword>
<dbReference type="FunFam" id="2.10.70.10:FF:000045">
    <property type="entry name" value="Pappalysin 1"/>
    <property type="match status" value="1"/>
</dbReference>
<dbReference type="OrthoDB" id="536211at2759"/>
<evidence type="ECO:0000256" key="4">
    <source>
        <dbReference type="ARBA" id="ARBA00052840"/>
    </source>
</evidence>
<dbReference type="GO" id="GO:0006508">
    <property type="term" value="P:proteolysis"/>
    <property type="evidence" value="ECO:0007669"/>
    <property type="project" value="TreeGrafter"/>
</dbReference>
<dbReference type="EC" id="3.4.24.79" evidence="6"/>
<evidence type="ECO:0000256" key="3">
    <source>
        <dbReference type="ARBA" id="ARBA00023180"/>
    </source>
</evidence>
<dbReference type="SMART" id="SM00032">
    <property type="entry name" value="CCP"/>
    <property type="match status" value="4"/>
</dbReference>
<organism evidence="12 13">
    <name type="scientific">Albula goreensis</name>
    <dbReference type="NCBI Taxonomy" id="1534307"/>
    <lineage>
        <taxon>Eukaryota</taxon>
        <taxon>Metazoa</taxon>
        <taxon>Chordata</taxon>
        <taxon>Craniata</taxon>
        <taxon>Vertebrata</taxon>
        <taxon>Euteleostomi</taxon>
        <taxon>Actinopterygii</taxon>
        <taxon>Neopterygii</taxon>
        <taxon>Teleostei</taxon>
        <taxon>Albuliformes</taxon>
        <taxon>Albulidae</taxon>
        <taxon>Albula</taxon>
    </lineage>
</organism>
<evidence type="ECO:0000313" key="12">
    <source>
        <dbReference type="EMBL" id="KAI1900586.1"/>
    </source>
</evidence>
<evidence type="ECO:0000259" key="11">
    <source>
        <dbReference type="PROSITE" id="PS50923"/>
    </source>
</evidence>
<dbReference type="GO" id="GO:0004222">
    <property type="term" value="F:metalloendopeptidase activity"/>
    <property type="evidence" value="ECO:0007669"/>
    <property type="project" value="TreeGrafter"/>
</dbReference>
<dbReference type="FunFam" id="2.10.70.10:FF:000068">
    <property type="entry name" value="Pappalysin 1"/>
    <property type="match status" value="1"/>
</dbReference>
<dbReference type="PANTHER" id="PTHR46130:SF2">
    <property type="entry name" value="PAPPALYSIN-1"/>
    <property type="match status" value="1"/>
</dbReference>
<dbReference type="InterPro" id="IPR035976">
    <property type="entry name" value="Sushi/SCR/CCP_sf"/>
</dbReference>
<gene>
    <name evidence="12" type="ORF">AGOR_G00051450</name>
</gene>
<feature type="domain" description="Sushi" evidence="11">
    <location>
        <begin position="423"/>
        <end position="491"/>
    </location>
</feature>
<evidence type="ECO:0000256" key="5">
    <source>
        <dbReference type="ARBA" id="ARBA00065954"/>
    </source>
</evidence>
<dbReference type="Proteomes" id="UP000829720">
    <property type="component" value="Unassembled WGS sequence"/>
</dbReference>
<comment type="caution">
    <text evidence="12">The sequence shown here is derived from an EMBL/GenBank/DDBJ whole genome shotgun (WGS) entry which is preliminary data.</text>
</comment>
<dbReference type="InterPro" id="IPR043543">
    <property type="entry name" value="PAPPA/PAPPA2"/>
</dbReference>
<keyword evidence="3" id="KW-0325">Glycoprotein</keyword>
<keyword evidence="10" id="KW-0768">Sushi</keyword>
<comment type="caution">
    <text evidence="10">Lacks conserved residue(s) required for the propagation of feature annotation.</text>
</comment>
<dbReference type="PANTHER" id="PTHR46130">
    <property type="entry name" value="LAMGL DOMAIN-CONTAINING PROTEIN"/>
    <property type="match status" value="1"/>
</dbReference>
<evidence type="ECO:0000256" key="2">
    <source>
        <dbReference type="ARBA" id="ARBA00023157"/>
    </source>
</evidence>
<evidence type="ECO:0000256" key="6">
    <source>
        <dbReference type="ARBA" id="ARBA00066853"/>
    </source>
</evidence>
<feature type="domain" description="Sushi" evidence="11">
    <location>
        <begin position="294"/>
        <end position="355"/>
    </location>
</feature>
<sequence length="646" mass="72408">MCYFYDGDGVCEDFERETSVRDCGLYTPSGFLDQWAMAVEVSHEESMHCPGESAVGYPAVTKTCQSKAFDLSNGVSQYAWFPCQEAQQHTWNPQYWLKAYYSHPMVAAAVIIHLAADGTGYLDQTQCNITVQLVDTKEQIHSLGDWRLSCRNNPLVIPVSHDLSTAFYRTKAILVKFRSHLVAISGVGLRSFQYFDPITISGCQSNEIYNPMGQSCVHYSCEAIDCQEPLIRNADMRCSSPGFYNGVRCTITCNRGYVLQIHRDDDIIKTQSGSMVTITCADGKWNKQVTCEPVDCGRPDKYHVHPAIFRFEEGTTYGKKCTFLCKEPAQLIGSNNTLMCMEDGMWSFPEALCELRCPAPPPVPNAVLQTKRCNATGLKVGSFCKYKCKPGYHVPNTEKPKRRAFRRQCTEDGSWQEGACEPVTCDPPPPIFHGMYQCTNGFKFNSDCWINCNSANHTVRQHPPCKQGPTTNVIRCKKDGNWTGSFQVCPHLKGQCALPQNLSPSMRVSCKHGYGIGEECELTCKDRNNNVVILPSNMTSESIMKDHWWNPPKVKSIVCTMGLKWYPQPETLHCIKGCEPFMGDNYCDSINNRAFCNYDGGDCCHSTVKTKKVIPFPMSCDIREDCACRDPNAQENTKGGRHSSLG</sequence>
<dbReference type="SUPFAM" id="SSF57535">
    <property type="entry name" value="Complement control module/SCR domain"/>
    <property type="match status" value="4"/>
</dbReference>
<dbReference type="Pfam" id="PF00084">
    <property type="entry name" value="Sushi"/>
    <property type="match status" value="3"/>
</dbReference>
<dbReference type="FunFam" id="2.10.70.10:FF:000057">
    <property type="entry name" value="Pappalysin 1"/>
    <property type="match status" value="1"/>
</dbReference>
<accession>A0A8T3DXC0</accession>
<evidence type="ECO:0000313" key="13">
    <source>
        <dbReference type="Proteomes" id="UP000829720"/>
    </source>
</evidence>
<evidence type="ECO:0000256" key="7">
    <source>
        <dbReference type="ARBA" id="ARBA00067550"/>
    </source>
</evidence>
<dbReference type="FunFam" id="2.10.70.10:FF:000061">
    <property type="entry name" value="Pappalysin 1"/>
    <property type="match status" value="1"/>
</dbReference>
<evidence type="ECO:0000256" key="8">
    <source>
        <dbReference type="ARBA" id="ARBA00075042"/>
    </source>
</evidence>
<dbReference type="CDD" id="cd00033">
    <property type="entry name" value="CCP"/>
    <property type="match status" value="3"/>
</dbReference>
<protein>
    <recommendedName>
        <fullName evidence="7">Pappalysin-1</fullName>
        <ecNumber evidence="6">3.4.24.79</ecNumber>
    </recommendedName>
    <alternativeName>
        <fullName evidence="8">Insulin-like growth factor-dependent IGF-binding protein 4 protease</fullName>
    </alternativeName>
    <alternativeName>
        <fullName evidence="9">Pregnancy-associated plasma protein A</fullName>
    </alternativeName>
</protein>
<dbReference type="InterPro" id="IPR000436">
    <property type="entry name" value="Sushi_SCR_CCP_dom"/>
</dbReference>
<dbReference type="GO" id="GO:0005615">
    <property type="term" value="C:extracellular space"/>
    <property type="evidence" value="ECO:0007669"/>
    <property type="project" value="TreeGrafter"/>
</dbReference>
<dbReference type="SMART" id="SM00004">
    <property type="entry name" value="NL"/>
    <property type="match status" value="1"/>
</dbReference>
<dbReference type="GO" id="GO:0007166">
    <property type="term" value="P:cell surface receptor signaling pathway"/>
    <property type="evidence" value="ECO:0007669"/>
    <property type="project" value="TreeGrafter"/>
</dbReference>
<dbReference type="InterPro" id="IPR000800">
    <property type="entry name" value="Notch_dom"/>
</dbReference>
<comment type="subunit">
    <text evidence="5">Homodimer; disulfide-linked. In pregnancy serum, predominantly found as a disulfide-linked 2:2 heterotetramer with the proform of PRG2.</text>
</comment>
<dbReference type="Gene3D" id="2.10.70.10">
    <property type="entry name" value="Complement Module, domain 1"/>
    <property type="match status" value="4"/>
</dbReference>
<dbReference type="PROSITE" id="PS50923">
    <property type="entry name" value="SUSHI"/>
    <property type="match status" value="2"/>
</dbReference>
<evidence type="ECO:0000256" key="10">
    <source>
        <dbReference type="PROSITE-ProRule" id="PRU00302"/>
    </source>
</evidence>
<comment type="catalytic activity">
    <reaction evidence="4">
        <text>Cleavage of the 135-Met-|-Lys-136 bond in insulin-like growth factor binding protein (IGFBP)-4, and the 143-Ser-|-Lys-144 bond in IGFBP-5.</text>
        <dbReference type="EC" id="3.4.24.79"/>
    </reaction>
</comment>
<evidence type="ECO:0000256" key="9">
    <source>
        <dbReference type="ARBA" id="ARBA00077848"/>
    </source>
</evidence>
<dbReference type="EMBL" id="JAERUA010000004">
    <property type="protein sequence ID" value="KAI1900586.1"/>
    <property type="molecule type" value="Genomic_DNA"/>
</dbReference>